<dbReference type="Proteomes" id="UP000799118">
    <property type="component" value="Unassembled WGS sequence"/>
</dbReference>
<keyword evidence="3" id="KW-1185">Reference proteome</keyword>
<gene>
    <name evidence="2" type="ORF">BT96DRAFT_441579</name>
</gene>
<dbReference type="AlphaFoldDB" id="A0A6A4GR75"/>
<name>A0A6A4GR75_9AGAR</name>
<accession>A0A6A4GR75</accession>
<sequence length="81" mass="9122">MIHSINLLSCISLLIGLVTVNGSPINTSPQLQSRTEMWIVGYDFLEPNAARRTIGKTSIHQHSFKTAESKFVYKRHLCHPS</sequence>
<proteinExistence type="predicted"/>
<keyword evidence="1" id="KW-0732">Signal</keyword>
<reference evidence="2" key="1">
    <citation type="journal article" date="2019" name="Environ. Microbiol.">
        <title>Fungal ecological strategies reflected in gene transcription - a case study of two litter decomposers.</title>
        <authorList>
            <person name="Barbi F."/>
            <person name="Kohler A."/>
            <person name="Barry K."/>
            <person name="Baskaran P."/>
            <person name="Daum C."/>
            <person name="Fauchery L."/>
            <person name="Ihrmark K."/>
            <person name="Kuo A."/>
            <person name="LaButti K."/>
            <person name="Lipzen A."/>
            <person name="Morin E."/>
            <person name="Grigoriev I.V."/>
            <person name="Henrissat B."/>
            <person name="Lindahl B."/>
            <person name="Martin F."/>
        </authorList>
    </citation>
    <scope>NUCLEOTIDE SEQUENCE</scope>
    <source>
        <strain evidence="2">JB14</strain>
    </source>
</reference>
<evidence type="ECO:0000256" key="1">
    <source>
        <dbReference type="SAM" id="SignalP"/>
    </source>
</evidence>
<evidence type="ECO:0000313" key="2">
    <source>
        <dbReference type="EMBL" id="KAE9388282.1"/>
    </source>
</evidence>
<evidence type="ECO:0000313" key="3">
    <source>
        <dbReference type="Proteomes" id="UP000799118"/>
    </source>
</evidence>
<organism evidence="2 3">
    <name type="scientific">Gymnopus androsaceus JB14</name>
    <dbReference type="NCBI Taxonomy" id="1447944"/>
    <lineage>
        <taxon>Eukaryota</taxon>
        <taxon>Fungi</taxon>
        <taxon>Dikarya</taxon>
        <taxon>Basidiomycota</taxon>
        <taxon>Agaricomycotina</taxon>
        <taxon>Agaricomycetes</taxon>
        <taxon>Agaricomycetidae</taxon>
        <taxon>Agaricales</taxon>
        <taxon>Marasmiineae</taxon>
        <taxon>Omphalotaceae</taxon>
        <taxon>Gymnopus</taxon>
    </lineage>
</organism>
<evidence type="ECO:0008006" key="4">
    <source>
        <dbReference type="Google" id="ProtNLM"/>
    </source>
</evidence>
<feature type="signal peptide" evidence="1">
    <location>
        <begin position="1"/>
        <end position="22"/>
    </location>
</feature>
<dbReference type="EMBL" id="ML769752">
    <property type="protein sequence ID" value="KAE9388282.1"/>
    <property type="molecule type" value="Genomic_DNA"/>
</dbReference>
<feature type="chain" id="PRO_5025416047" description="Secreted protein" evidence="1">
    <location>
        <begin position="23"/>
        <end position="81"/>
    </location>
</feature>
<protein>
    <recommendedName>
        <fullName evidence="4">Secreted protein</fullName>
    </recommendedName>
</protein>